<dbReference type="InterPro" id="IPR036034">
    <property type="entry name" value="PDZ_sf"/>
</dbReference>
<accession>A0A2B4S8Z9</accession>
<dbReference type="Proteomes" id="UP000225706">
    <property type="component" value="Unassembled WGS sequence"/>
</dbReference>
<feature type="region of interest" description="Disordered" evidence="3">
    <location>
        <begin position="981"/>
        <end position="1017"/>
    </location>
</feature>
<feature type="region of interest" description="Disordered" evidence="3">
    <location>
        <begin position="137"/>
        <end position="176"/>
    </location>
</feature>
<dbReference type="GO" id="GO:0048788">
    <property type="term" value="C:cytoskeleton of presynaptic active zone"/>
    <property type="evidence" value="ECO:0007669"/>
    <property type="project" value="TreeGrafter"/>
</dbReference>
<protein>
    <submittedName>
        <fullName evidence="6">Regulating synaptic membrane exocytosis protein 2</fullName>
    </submittedName>
</protein>
<sequence>MFTGAWCHDVSPRERFQVQEMLNRLAEESVRRLEMQAHSSRKEATVRISSSPDNFLLLQHSSTTRHVPQVTETLYLATDVGKRESRVHDIDAENDDDDVLEDNDEETDKYLSFPLEEDQIHQRDGWDKSYSSVHHSSLDDDSCTEESQGASGGNHSPWEDTAADVQSRRRKGGGLPISRYGDCPMIHKMTLRKDPNLCSDKMGSDYEMFGIEVVAGRMCTGGFLCVYVAKVVEGSQAEQCIREGDQILEWDQTSLVDVSFEKANVSLPPHRLKSHLSFVIMQPDSIKCWSRWSLAQLADDDCVFDEVGTCSASPGWKPNSGNKEDRTNTDYEMFGIEVVAGRMCTGGFLCVYVAKVVEGSQAEQCIREGDQILEWDQTSLVDVSFEKANVSLPPHRLKSHLSFVIMQPDSIKCWSRWSLAQLADDDCVFDELHIWHDPHGNNMTVRVLNARGLSLQLMPNQELPNPYILLYLLPNREISIHFWTNTDPEKVTPKWDLSFVFSNIPESELPSRTLEATLWSEVPGNTNKFLGEVLIKMSPTLLCSGAQWFNIEDHDEASTFLPVPTRRRHTLSPRLLPPINEVRSSNEEVKNDSIHTGFKAVNRSLSTVNISTCIAHVFINESDGIPMQSTRRRRADSVVTMKAFRPKRKSNFQRMESFRRRFLDSSYRRRSAPTTPSVSIPQSMDDLRKKRAMTRSTDGLKLSFNLSDYLTSSKSAQENAREIEYKGQEEREGKKRGALRAMKRYPANFRIRLGKLIEKPCQLGEVAEPGASGPMMSGYHDFPGYLSAPTTPSVSTSTEDLRRERSLTNYLQVPRSPGVFAIFKRRNDSQSSELRVNNVAEGDEPTLHFTFPKPIPEPPFGYVDEEEATPEEHPPRDANAEDTEAGELGWEVFSLLPTMKETELHFTFPKPIPEPPFGYVDEEEATPEEHPPRDANAEDTEAGELGNLQLAAPPSSPLDNDDQESCLSVMDKWKIAGISVRHHSTNDQTPLDLEDNEQKQGAEAPAGKKVTLQALRR</sequence>
<evidence type="ECO:0000313" key="6">
    <source>
        <dbReference type="EMBL" id="PFX25569.1"/>
    </source>
</evidence>
<dbReference type="GO" id="GO:0031267">
    <property type="term" value="F:small GTPase binding"/>
    <property type="evidence" value="ECO:0007669"/>
    <property type="project" value="InterPro"/>
</dbReference>
<keyword evidence="7" id="KW-1185">Reference proteome</keyword>
<feature type="compositionally biased region" description="Basic and acidic residues" evidence="3">
    <location>
        <begin position="927"/>
        <end position="936"/>
    </location>
</feature>
<dbReference type="PROSITE" id="PS50106">
    <property type="entry name" value="PDZ"/>
    <property type="match status" value="2"/>
</dbReference>
<comment type="caution">
    <text evidence="6">The sequence shown here is derived from an EMBL/GenBank/DDBJ whole genome shotgun (WGS) entry which is preliminary data.</text>
</comment>
<reference evidence="7" key="1">
    <citation type="journal article" date="2017" name="bioRxiv">
        <title>Comparative analysis of the genomes of Stylophora pistillata and Acropora digitifera provides evidence for extensive differences between species of corals.</title>
        <authorList>
            <person name="Voolstra C.R."/>
            <person name="Li Y."/>
            <person name="Liew Y.J."/>
            <person name="Baumgarten S."/>
            <person name="Zoccola D."/>
            <person name="Flot J.-F."/>
            <person name="Tambutte S."/>
            <person name="Allemand D."/>
            <person name="Aranda M."/>
        </authorList>
    </citation>
    <scope>NUCLEOTIDE SEQUENCE [LARGE SCALE GENOMIC DNA]</scope>
</reference>
<dbReference type="GO" id="GO:0042391">
    <property type="term" value="P:regulation of membrane potential"/>
    <property type="evidence" value="ECO:0007669"/>
    <property type="project" value="TreeGrafter"/>
</dbReference>
<proteinExistence type="predicted"/>
<dbReference type="SUPFAM" id="SSF49562">
    <property type="entry name" value="C2 domain (Calcium/lipid-binding domain, CaLB)"/>
    <property type="match status" value="1"/>
</dbReference>
<dbReference type="Gene3D" id="2.60.40.150">
    <property type="entry name" value="C2 domain"/>
    <property type="match status" value="1"/>
</dbReference>
<dbReference type="GO" id="GO:0050806">
    <property type="term" value="P:positive regulation of synaptic transmission"/>
    <property type="evidence" value="ECO:0007669"/>
    <property type="project" value="TreeGrafter"/>
</dbReference>
<dbReference type="Gene3D" id="2.30.42.10">
    <property type="match status" value="2"/>
</dbReference>
<dbReference type="InterPro" id="IPR000008">
    <property type="entry name" value="C2_dom"/>
</dbReference>
<dbReference type="PANTHER" id="PTHR12157">
    <property type="entry name" value="REGULATING SYNAPTIC MEMBRANE EXOCYTOSIS PROTEIN"/>
    <property type="match status" value="1"/>
</dbReference>
<dbReference type="GO" id="GO:0044325">
    <property type="term" value="F:transmembrane transporter binding"/>
    <property type="evidence" value="ECO:0007669"/>
    <property type="project" value="TreeGrafter"/>
</dbReference>
<keyword evidence="1" id="KW-0770">Synapse</keyword>
<feature type="domain" description="PDZ" evidence="5">
    <location>
        <begin position="188"/>
        <end position="263"/>
    </location>
</feature>
<dbReference type="EMBL" id="LSMT01000147">
    <property type="protein sequence ID" value="PFX25569.1"/>
    <property type="molecule type" value="Genomic_DNA"/>
</dbReference>
<evidence type="ECO:0000256" key="2">
    <source>
        <dbReference type="ARBA" id="ARBA00034103"/>
    </source>
</evidence>
<dbReference type="GO" id="GO:0042734">
    <property type="term" value="C:presynaptic membrane"/>
    <property type="evidence" value="ECO:0007669"/>
    <property type="project" value="TreeGrafter"/>
</dbReference>
<organism evidence="6 7">
    <name type="scientific">Stylophora pistillata</name>
    <name type="common">Smooth cauliflower coral</name>
    <dbReference type="NCBI Taxonomy" id="50429"/>
    <lineage>
        <taxon>Eukaryota</taxon>
        <taxon>Metazoa</taxon>
        <taxon>Cnidaria</taxon>
        <taxon>Anthozoa</taxon>
        <taxon>Hexacorallia</taxon>
        <taxon>Scleractinia</taxon>
        <taxon>Astrocoeniina</taxon>
        <taxon>Pocilloporidae</taxon>
        <taxon>Stylophora</taxon>
    </lineage>
</organism>
<dbReference type="InterPro" id="IPR001478">
    <property type="entry name" value="PDZ"/>
</dbReference>
<dbReference type="GO" id="GO:0048791">
    <property type="term" value="P:calcium ion-regulated exocytosis of neurotransmitter"/>
    <property type="evidence" value="ECO:0007669"/>
    <property type="project" value="TreeGrafter"/>
</dbReference>
<dbReference type="AlphaFoldDB" id="A0A2B4S8Z9"/>
<feature type="region of interest" description="Disordered" evidence="3">
    <location>
        <begin position="845"/>
        <end position="883"/>
    </location>
</feature>
<evidence type="ECO:0000256" key="3">
    <source>
        <dbReference type="SAM" id="MobiDB-lite"/>
    </source>
</evidence>
<comment type="subcellular location">
    <subcellularLocation>
        <location evidence="2">Synapse</location>
    </subcellularLocation>
</comment>
<dbReference type="STRING" id="50429.A0A2B4S8Z9"/>
<evidence type="ECO:0000259" key="4">
    <source>
        <dbReference type="PROSITE" id="PS50004"/>
    </source>
</evidence>
<dbReference type="PROSITE" id="PS50004">
    <property type="entry name" value="C2"/>
    <property type="match status" value="1"/>
</dbReference>
<feature type="region of interest" description="Disordered" evidence="3">
    <location>
        <begin position="909"/>
        <end position="964"/>
    </location>
</feature>
<gene>
    <name evidence="6" type="primary">Rims2</name>
    <name evidence="6" type="ORF">AWC38_SpisGene9794</name>
</gene>
<dbReference type="SMART" id="SM00228">
    <property type="entry name" value="PDZ"/>
    <property type="match status" value="2"/>
</dbReference>
<evidence type="ECO:0000256" key="1">
    <source>
        <dbReference type="ARBA" id="ARBA00023018"/>
    </source>
</evidence>
<evidence type="ECO:0000313" key="7">
    <source>
        <dbReference type="Proteomes" id="UP000225706"/>
    </source>
</evidence>
<evidence type="ECO:0000259" key="5">
    <source>
        <dbReference type="PROSITE" id="PS50106"/>
    </source>
</evidence>
<feature type="domain" description="PDZ" evidence="5">
    <location>
        <begin position="334"/>
        <end position="388"/>
    </location>
</feature>
<dbReference type="SMART" id="SM00239">
    <property type="entry name" value="C2"/>
    <property type="match status" value="1"/>
</dbReference>
<dbReference type="InterPro" id="IPR035892">
    <property type="entry name" value="C2_domain_sf"/>
</dbReference>
<dbReference type="PANTHER" id="PTHR12157:SF26">
    <property type="entry name" value="REGULATING SYNAPTIC MEMBRANE EXOCYTOSIS 4"/>
    <property type="match status" value="1"/>
</dbReference>
<dbReference type="InterPro" id="IPR039032">
    <property type="entry name" value="Rim-like"/>
</dbReference>
<name>A0A2B4S8Z9_STYPI</name>
<dbReference type="Pfam" id="PF00168">
    <property type="entry name" value="C2"/>
    <property type="match status" value="1"/>
</dbReference>
<dbReference type="SUPFAM" id="SSF50156">
    <property type="entry name" value="PDZ domain-like"/>
    <property type="match status" value="2"/>
</dbReference>
<dbReference type="GO" id="GO:0048167">
    <property type="term" value="P:regulation of synaptic plasticity"/>
    <property type="evidence" value="ECO:0007669"/>
    <property type="project" value="TreeGrafter"/>
</dbReference>
<feature type="domain" description="C2" evidence="4">
    <location>
        <begin position="424"/>
        <end position="549"/>
    </location>
</feature>
<feature type="compositionally biased region" description="Basic and acidic residues" evidence="3">
    <location>
        <begin position="870"/>
        <end position="879"/>
    </location>
</feature>